<dbReference type="AlphaFoldDB" id="A0A5B7YJR6"/>
<dbReference type="EMBL" id="CP039853">
    <property type="protein sequence ID" value="QCZ95543.1"/>
    <property type="molecule type" value="Genomic_DNA"/>
</dbReference>
<dbReference type="KEGG" id="salk:FBQ74_18660"/>
<organism evidence="1 2">
    <name type="scientific">Salinimonas iocasae</name>
    <dbReference type="NCBI Taxonomy" id="2572577"/>
    <lineage>
        <taxon>Bacteria</taxon>
        <taxon>Pseudomonadati</taxon>
        <taxon>Pseudomonadota</taxon>
        <taxon>Gammaproteobacteria</taxon>
        <taxon>Alteromonadales</taxon>
        <taxon>Alteromonadaceae</taxon>
        <taxon>Alteromonas/Salinimonas group</taxon>
        <taxon>Salinimonas</taxon>
    </lineage>
</organism>
<geneLocation type="plasmid" evidence="1 2">
    <name>plas12</name>
</geneLocation>
<evidence type="ECO:0000313" key="2">
    <source>
        <dbReference type="Proteomes" id="UP000304912"/>
    </source>
</evidence>
<name>A0A5B7YJR6_9ALTE</name>
<sequence length="71" mass="8085">MRTIELELTGDDCSTITQYKTPVERAKGYTGRIIINTQRLAELHEENAWALVQVALFRIKHGSKQSGKKQI</sequence>
<keyword evidence="2" id="KW-1185">Reference proteome</keyword>
<accession>A0A5B7YJR6</accession>
<evidence type="ECO:0000313" key="1">
    <source>
        <dbReference type="EMBL" id="QCZ95543.1"/>
    </source>
</evidence>
<keyword evidence="1" id="KW-0614">Plasmid</keyword>
<dbReference type="RefSeq" id="WP_139758229.1">
    <property type="nucleotide sequence ID" value="NZ_CP039853.1"/>
</dbReference>
<proteinExistence type="predicted"/>
<reference evidence="1 2" key="1">
    <citation type="submission" date="2019-04" db="EMBL/GenBank/DDBJ databases">
        <title>Salinimonas iocasae sp. nov., a halophilic bacterium isolated from the outer tube casing of tubeworms in Okinawa Trough.</title>
        <authorList>
            <person name="Zhang H."/>
            <person name="Wang H."/>
            <person name="Li C."/>
        </authorList>
    </citation>
    <scope>NUCLEOTIDE SEQUENCE [LARGE SCALE GENOMIC DNA]</scope>
    <source>
        <strain evidence="1 2">KX18D6</strain>
        <plasmid evidence="1 2">plas12</plasmid>
    </source>
</reference>
<protein>
    <submittedName>
        <fullName evidence="1">Uncharacterized protein</fullName>
    </submittedName>
</protein>
<dbReference type="Proteomes" id="UP000304912">
    <property type="component" value="Plasmid plas12"/>
</dbReference>
<gene>
    <name evidence="1" type="ORF">FBQ74_18660</name>
</gene>
<dbReference type="OrthoDB" id="6387761at2"/>